<dbReference type="GO" id="GO:0009055">
    <property type="term" value="F:electron transfer activity"/>
    <property type="evidence" value="ECO:0007669"/>
    <property type="project" value="InterPro"/>
</dbReference>
<name>A0A381UBC1_9ZZZZ</name>
<dbReference type="GO" id="GO:0005886">
    <property type="term" value="C:plasma membrane"/>
    <property type="evidence" value="ECO:0007669"/>
    <property type="project" value="InterPro"/>
</dbReference>
<dbReference type="Pfam" id="PF04205">
    <property type="entry name" value="FMN_bind"/>
    <property type="match status" value="1"/>
</dbReference>
<evidence type="ECO:0000256" key="4">
    <source>
        <dbReference type="ARBA" id="ARBA00022643"/>
    </source>
</evidence>
<keyword evidence="1" id="KW-0813">Transport</keyword>
<protein>
    <recommendedName>
        <fullName evidence="6">FMN-binding domain-containing protein</fullName>
    </recommendedName>
</protein>
<accession>A0A381UBC1</accession>
<keyword evidence="3" id="KW-0285">Flavoprotein</keyword>
<reference evidence="7" key="1">
    <citation type="submission" date="2018-05" db="EMBL/GenBank/DDBJ databases">
        <authorList>
            <person name="Lanie J.A."/>
            <person name="Ng W.-L."/>
            <person name="Kazmierczak K.M."/>
            <person name="Andrzejewski T.M."/>
            <person name="Davidsen T.M."/>
            <person name="Wayne K.J."/>
            <person name="Tettelin H."/>
            <person name="Glass J.I."/>
            <person name="Rusch D."/>
            <person name="Podicherti R."/>
            <person name="Tsui H.-C.T."/>
            <person name="Winkler M.E."/>
        </authorList>
    </citation>
    <scope>NUCLEOTIDE SEQUENCE</scope>
</reference>
<proteinExistence type="predicted"/>
<evidence type="ECO:0000256" key="5">
    <source>
        <dbReference type="ARBA" id="ARBA00022982"/>
    </source>
</evidence>
<dbReference type="AlphaFoldDB" id="A0A381UBC1"/>
<gene>
    <name evidence="7" type="ORF">METZ01_LOCUS78386</name>
</gene>
<dbReference type="EMBL" id="UINC01006107">
    <property type="protein sequence ID" value="SVA25532.1"/>
    <property type="molecule type" value="Genomic_DNA"/>
</dbReference>
<keyword evidence="4" id="KW-0288">FMN</keyword>
<dbReference type="InterPro" id="IPR007329">
    <property type="entry name" value="FMN-bd"/>
</dbReference>
<keyword evidence="5" id="KW-0249">Electron transport</keyword>
<evidence type="ECO:0000256" key="1">
    <source>
        <dbReference type="ARBA" id="ARBA00022448"/>
    </source>
</evidence>
<dbReference type="GO" id="GO:0010181">
    <property type="term" value="F:FMN binding"/>
    <property type="evidence" value="ECO:0007669"/>
    <property type="project" value="InterPro"/>
</dbReference>
<dbReference type="GO" id="GO:0022900">
    <property type="term" value="P:electron transport chain"/>
    <property type="evidence" value="ECO:0007669"/>
    <property type="project" value="InterPro"/>
</dbReference>
<evidence type="ECO:0000256" key="3">
    <source>
        <dbReference type="ARBA" id="ARBA00022630"/>
    </source>
</evidence>
<sequence>MRNLILTLLFASVVALEGQPVLDPMVRDRLERLFPTATDFSPKEGSPPHFKAFIEQDDQRVVHGYAFYTTDLEPLERGYDGPIQMLVGMGLDAEITGILVVRHHEPYGYFSVDAPEYGAQFVQKSVRDRFRVGDDIDAVATATITVRSASRAIRNGARRMARAFLTPNGSK</sequence>
<dbReference type="InterPro" id="IPR010209">
    <property type="entry name" value="Ion_transpt_RnfG/RsxG"/>
</dbReference>
<feature type="domain" description="FMN-binding" evidence="6">
    <location>
        <begin position="78"/>
        <end position="160"/>
    </location>
</feature>
<evidence type="ECO:0000313" key="7">
    <source>
        <dbReference type="EMBL" id="SVA25532.1"/>
    </source>
</evidence>
<evidence type="ECO:0000259" key="6">
    <source>
        <dbReference type="SMART" id="SM00900"/>
    </source>
</evidence>
<dbReference type="PANTHER" id="PTHR36118:SF1">
    <property type="entry name" value="ION-TRANSLOCATING OXIDOREDUCTASE COMPLEX SUBUNIT G"/>
    <property type="match status" value="1"/>
</dbReference>
<keyword evidence="2" id="KW-0597">Phosphoprotein</keyword>
<dbReference type="SMART" id="SM00900">
    <property type="entry name" value="FMN_bind"/>
    <property type="match status" value="1"/>
</dbReference>
<evidence type="ECO:0000256" key="2">
    <source>
        <dbReference type="ARBA" id="ARBA00022553"/>
    </source>
</evidence>
<organism evidence="7">
    <name type="scientific">marine metagenome</name>
    <dbReference type="NCBI Taxonomy" id="408172"/>
    <lineage>
        <taxon>unclassified sequences</taxon>
        <taxon>metagenomes</taxon>
        <taxon>ecological metagenomes</taxon>
    </lineage>
</organism>
<dbReference type="PANTHER" id="PTHR36118">
    <property type="entry name" value="ION-TRANSLOCATING OXIDOREDUCTASE COMPLEX SUBUNIT G"/>
    <property type="match status" value="1"/>
</dbReference>